<comment type="similarity">
    <text evidence="2 9">Belongs to the binding-protein-dependent transport system permease family.</text>
</comment>
<keyword evidence="5 9" id="KW-0812">Transmembrane</keyword>
<dbReference type="Proteomes" id="UP000474159">
    <property type="component" value="Unassembled WGS sequence"/>
</dbReference>
<organism evidence="12 13">
    <name type="scientific">Methylobacterium soli</name>
    <dbReference type="NCBI Taxonomy" id="553447"/>
    <lineage>
        <taxon>Bacteria</taxon>
        <taxon>Pseudomonadati</taxon>
        <taxon>Pseudomonadota</taxon>
        <taxon>Alphaproteobacteria</taxon>
        <taxon>Hyphomicrobiales</taxon>
        <taxon>Methylobacteriaceae</taxon>
        <taxon>Methylobacterium</taxon>
    </lineage>
</organism>
<keyword evidence="13" id="KW-1185">Reference proteome</keyword>
<feature type="transmembrane region" description="Helical" evidence="9">
    <location>
        <begin position="255"/>
        <end position="276"/>
    </location>
</feature>
<dbReference type="Pfam" id="PF00528">
    <property type="entry name" value="BPD_transp_1"/>
    <property type="match status" value="1"/>
</dbReference>
<dbReference type="AlphaFoldDB" id="A0A6L3SRC5"/>
<accession>A0A6L3SRC5</accession>
<keyword evidence="7 9" id="KW-0472">Membrane</keyword>
<evidence type="ECO:0000313" key="13">
    <source>
        <dbReference type="Proteomes" id="UP000474159"/>
    </source>
</evidence>
<reference evidence="12 13" key="1">
    <citation type="submission" date="2019-09" db="EMBL/GenBank/DDBJ databases">
        <title>YIM 48816 draft genome.</title>
        <authorList>
            <person name="Jiang L."/>
        </authorList>
    </citation>
    <scope>NUCLEOTIDE SEQUENCE [LARGE SCALE GENOMIC DNA]</scope>
    <source>
        <strain evidence="12 13">YIM 48816</strain>
    </source>
</reference>
<evidence type="ECO:0000256" key="5">
    <source>
        <dbReference type="ARBA" id="ARBA00022692"/>
    </source>
</evidence>
<dbReference type="RefSeq" id="WP_151003558.1">
    <property type="nucleotide sequence ID" value="NZ_BPQY01000223.1"/>
</dbReference>
<feature type="transmembrane region" description="Helical" evidence="9">
    <location>
        <begin position="157"/>
        <end position="178"/>
    </location>
</feature>
<dbReference type="InterPro" id="IPR035906">
    <property type="entry name" value="MetI-like_sf"/>
</dbReference>
<keyword evidence="6 9" id="KW-1133">Transmembrane helix</keyword>
<dbReference type="OrthoDB" id="8138334at2"/>
<protein>
    <submittedName>
        <fullName evidence="12">ABC transporter permease</fullName>
    </submittedName>
</protein>
<feature type="transmembrane region" description="Helical" evidence="9">
    <location>
        <begin position="199"/>
        <end position="225"/>
    </location>
</feature>
<dbReference type="Gene3D" id="1.10.3720.10">
    <property type="entry name" value="MetI-like"/>
    <property type="match status" value="1"/>
</dbReference>
<dbReference type="GO" id="GO:0005886">
    <property type="term" value="C:plasma membrane"/>
    <property type="evidence" value="ECO:0007669"/>
    <property type="project" value="UniProtKB-SubCell"/>
</dbReference>
<evidence type="ECO:0000313" key="12">
    <source>
        <dbReference type="EMBL" id="KAB1074982.1"/>
    </source>
</evidence>
<name>A0A6L3SRC5_9HYPH</name>
<comment type="function">
    <text evidence="8">Probably part of an ABC transporter complex. Probably responsible for the translocation of the substrate across the membrane.</text>
</comment>
<dbReference type="FunFam" id="1.10.3720.10:FF:000003">
    <property type="entry name" value="Aliphatic sulfonate ABC transporter permease"/>
    <property type="match status" value="1"/>
</dbReference>
<evidence type="ECO:0000256" key="2">
    <source>
        <dbReference type="ARBA" id="ARBA00009306"/>
    </source>
</evidence>
<feature type="transmembrane region" description="Helical" evidence="9">
    <location>
        <begin position="38"/>
        <end position="55"/>
    </location>
</feature>
<evidence type="ECO:0000259" key="11">
    <source>
        <dbReference type="PROSITE" id="PS50928"/>
    </source>
</evidence>
<evidence type="ECO:0000256" key="8">
    <source>
        <dbReference type="ARBA" id="ARBA00056719"/>
    </source>
</evidence>
<evidence type="ECO:0000256" key="4">
    <source>
        <dbReference type="ARBA" id="ARBA00022475"/>
    </source>
</evidence>
<evidence type="ECO:0000256" key="7">
    <source>
        <dbReference type="ARBA" id="ARBA00023136"/>
    </source>
</evidence>
<dbReference type="GO" id="GO:0042918">
    <property type="term" value="P:alkanesulfonate transmembrane transport"/>
    <property type="evidence" value="ECO:0007669"/>
    <property type="project" value="UniProtKB-ARBA"/>
</dbReference>
<comment type="subcellular location">
    <subcellularLocation>
        <location evidence="1 9">Cell membrane</location>
        <topology evidence="1 9">Multi-pass membrane protein</topology>
    </subcellularLocation>
</comment>
<dbReference type="InterPro" id="IPR000515">
    <property type="entry name" value="MetI-like"/>
</dbReference>
<dbReference type="CDD" id="cd06261">
    <property type="entry name" value="TM_PBP2"/>
    <property type="match status" value="1"/>
</dbReference>
<evidence type="ECO:0000256" key="1">
    <source>
        <dbReference type="ARBA" id="ARBA00004651"/>
    </source>
</evidence>
<dbReference type="EMBL" id="VZZK01000035">
    <property type="protein sequence ID" value="KAB1074982.1"/>
    <property type="molecule type" value="Genomic_DNA"/>
</dbReference>
<evidence type="ECO:0000256" key="9">
    <source>
        <dbReference type="RuleBase" id="RU363032"/>
    </source>
</evidence>
<dbReference type="PROSITE" id="PS50928">
    <property type="entry name" value="ABC_TM1"/>
    <property type="match status" value="1"/>
</dbReference>
<evidence type="ECO:0000256" key="6">
    <source>
        <dbReference type="ARBA" id="ARBA00022989"/>
    </source>
</evidence>
<dbReference type="PANTHER" id="PTHR30151">
    <property type="entry name" value="ALKANE SULFONATE ABC TRANSPORTER-RELATED, MEMBRANE SUBUNIT"/>
    <property type="match status" value="1"/>
</dbReference>
<comment type="caution">
    <text evidence="12">The sequence shown here is derived from an EMBL/GenBank/DDBJ whole genome shotgun (WGS) entry which is preliminary data.</text>
</comment>
<feature type="region of interest" description="Disordered" evidence="10">
    <location>
        <begin position="1"/>
        <end position="28"/>
    </location>
</feature>
<gene>
    <name evidence="12" type="ORF">F6X53_25355</name>
</gene>
<dbReference type="PANTHER" id="PTHR30151:SF0">
    <property type="entry name" value="ABC TRANSPORTER PERMEASE PROTEIN MJ0413-RELATED"/>
    <property type="match status" value="1"/>
</dbReference>
<evidence type="ECO:0000256" key="3">
    <source>
        <dbReference type="ARBA" id="ARBA00022448"/>
    </source>
</evidence>
<dbReference type="SUPFAM" id="SSF161098">
    <property type="entry name" value="MetI-like"/>
    <property type="match status" value="1"/>
</dbReference>
<feature type="compositionally biased region" description="Basic and acidic residues" evidence="10">
    <location>
        <begin position="17"/>
        <end position="28"/>
    </location>
</feature>
<sequence length="289" mass="29864">MSAGALEAPGATLAARPDAKERRRDGRDGHARLPLRRLAIRAGALGLGLLAWHLAASQKVDLGLVTFGNVPAPAEVARAAWSLAQSPKLGAHVGASLARVLGGFLGALALGIALGLSIGRSRLAGDLLLPPLEVLRPIPAVAWIPLAILMFPSSEASMVFITFTGALFPILLNTVHGAEAASPRLVASARSLGAGRAAILREVVIPAALPSIVTGAAIGMGTAWFCLVTAEMISGQYGIGYFTWESYTLQNYDDIVVGMLLIGLLGMGSSVAVRALGRLAMPWTRGGRA</sequence>
<feature type="domain" description="ABC transmembrane type-1" evidence="11">
    <location>
        <begin position="93"/>
        <end position="273"/>
    </location>
</feature>
<feature type="transmembrane region" description="Helical" evidence="9">
    <location>
        <begin position="96"/>
        <end position="116"/>
    </location>
</feature>
<keyword evidence="4" id="KW-1003">Cell membrane</keyword>
<feature type="transmembrane region" description="Helical" evidence="9">
    <location>
        <begin position="128"/>
        <end position="151"/>
    </location>
</feature>
<evidence type="ECO:0000256" key="10">
    <source>
        <dbReference type="SAM" id="MobiDB-lite"/>
    </source>
</evidence>
<keyword evidence="3 9" id="KW-0813">Transport</keyword>
<proteinExistence type="inferred from homology"/>